<dbReference type="Gramene" id="ONIVA02G37140.1">
    <property type="protein sequence ID" value="ONIVA02G37140.1"/>
    <property type="gene ID" value="ONIVA02G37140"/>
</dbReference>
<accession>A0A0E0GDR8</accession>
<feature type="region of interest" description="Disordered" evidence="1">
    <location>
        <begin position="50"/>
        <end position="69"/>
    </location>
</feature>
<organism evidence="2">
    <name type="scientific">Oryza nivara</name>
    <name type="common">Indian wild rice</name>
    <name type="synonym">Oryza sativa f. spontanea</name>
    <dbReference type="NCBI Taxonomy" id="4536"/>
    <lineage>
        <taxon>Eukaryota</taxon>
        <taxon>Viridiplantae</taxon>
        <taxon>Streptophyta</taxon>
        <taxon>Embryophyta</taxon>
        <taxon>Tracheophyta</taxon>
        <taxon>Spermatophyta</taxon>
        <taxon>Magnoliopsida</taxon>
        <taxon>Liliopsida</taxon>
        <taxon>Poales</taxon>
        <taxon>Poaceae</taxon>
        <taxon>BOP clade</taxon>
        <taxon>Oryzoideae</taxon>
        <taxon>Oryzeae</taxon>
        <taxon>Oryzinae</taxon>
        <taxon>Oryza</taxon>
    </lineage>
</organism>
<keyword evidence="3" id="KW-1185">Reference proteome</keyword>
<evidence type="ECO:0000313" key="2">
    <source>
        <dbReference type="EnsemblPlants" id="ONIVA02G37140.1"/>
    </source>
</evidence>
<name>A0A0E0GDR8_ORYNI</name>
<dbReference type="OMA" id="LYMLSMV"/>
<dbReference type="Proteomes" id="UP000006591">
    <property type="component" value="Chromosome 2"/>
</dbReference>
<reference evidence="2" key="2">
    <citation type="submission" date="2018-04" db="EMBL/GenBank/DDBJ databases">
        <title>OnivRS2 (Oryza nivara Reference Sequence Version 2).</title>
        <authorList>
            <person name="Zhang J."/>
            <person name="Kudrna D."/>
            <person name="Lee S."/>
            <person name="Talag J."/>
            <person name="Rajasekar S."/>
            <person name="Welchert J."/>
            <person name="Hsing Y.-I."/>
            <person name="Wing R.A."/>
        </authorList>
    </citation>
    <scope>NUCLEOTIDE SEQUENCE [LARGE SCALE GENOMIC DNA]</scope>
    <source>
        <strain evidence="2">SL10</strain>
    </source>
</reference>
<evidence type="ECO:0000256" key="1">
    <source>
        <dbReference type="SAM" id="MobiDB-lite"/>
    </source>
</evidence>
<dbReference type="HOGENOM" id="CLU_2296098_0_0_1"/>
<reference evidence="2" key="1">
    <citation type="submission" date="2015-04" db="UniProtKB">
        <authorList>
            <consortium name="EnsemblPlants"/>
        </authorList>
    </citation>
    <scope>IDENTIFICATION</scope>
    <source>
        <strain evidence="2">SL10</strain>
    </source>
</reference>
<protein>
    <submittedName>
        <fullName evidence="2">Uncharacterized protein</fullName>
    </submittedName>
</protein>
<proteinExistence type="predicted"/>
<dbReference type="EnsemblPlants" id="ONIVA02G37140.1">
    <property type="protein sequence ID" value="ONIVA02G37140.1"/>
    <property type="gene ID" value="ONIVA02G37140"/>
</dbReference>
<dbReference type="AlphaFoldDB" id="A0A0E0GDR8"/>
<evidence type="ECO:0000313" key="3">
    <source>
        <dbReference type="Proteomes" id="UP000006591"/>
    </source>
</evidence>
<sequence>MADPEPVRDTAPMEAMGAGHPRQHLSFLEILEAHGALALPRLTRYRLLQRGGHGRARRGDNAGNPQPSSLYMLSVVPVPRLCCSMYIYDAEAAGRNPCPVLSSPL</sequence>